<reference evidence="3 4" key="1">
    <citation type="journal article" date="2010" name="Nature">
        <title>Genome sequence of the palaeopolyploid soybean.</title>
        <authorList>
            <person name="Schmutz J."/>
            <person name="Cannon S.B."/>
            <person name="Schlueter J."/>
            <person name="Ma J."/>
            <person name="Mitros T."/>
            <person name="Nelson W."/>
            <person name="Hyten D.L."/>
            <person name="Song Q."/>
            <person name="Thelen J.J."/>
            <person name="Cheng J."/>
            <person name="Xu D."/>
            <person name="Hellsten U."/>
            <person name="May G.D."/>
            <person name="Yu Y."/>
            <person name="Sakurai T."/>
            <person name="Umezawa T."/>
            <person name="Bhattacharyya M.K."/>
            <person name="Sandhu D."/>
            <person name="Valliyodan B."/>
            <person name="Lindquist E."/>
            <person name="Peto M."/>
            <person name="Grant D."/>
            <person name="Shu S."/>
            <person name="Goodstein D."/>
            <person name="Barry K."/>
            <person name="Futrell-Griggs M."/>
            <person name="Abernathy B."/>
            <person name="Du J."/>
            <person name="Tian Z."/>
            <person name="Zhu L."/>
            <person name="Gill N."/>
            <person name="Joshi T."/>
            <person name="Libault M."/>
            <person name="Sethuraman A."/>
            <person name="Zhang X.-C."/>
            <person name="Shinozaki K."/>
            <person name="Nguyen H.T."/>
            <person name="Wing R.A."/>
            <person name="Cregan P."/>
            <person name="Specht J."/>
            <person name="Grimwood J."/>
            <person name="Rokhsar D."/>
            <person name="Stacey G."/>
            <person name="Shoemaker R.C."/>
            <person name="Jackson S.A."/>
        </authorList>
    </citation>
    <scope>NUCLEOTIDE SEQUENCE</scope>
    <source>
        <strain evidence="4">cv. Williams 82</strain>
        <tissue evidence="3">Callus</tissue>
    </source>
</reference>
<name>A0A0R0GLN2_SOYBN</name>
<reference evidence="4" key="2">
    <citation type="submission" date="2018-02" db="UniProtKB">
        <authorList>
            <consortium name="EnsemblPlants"/>
        </authorList>
    </citation>
    <scope>IDENTIFICATION</scope>
    <source>
        <strain evidence="4">Williams 82</strain>
    </source>
</reference>
<organism evidence="3">
    <name type="scientific">Glycine max</name>
    <name type="common">Soybean</name>
    <name type="synonym">Glycine hispida</name>
    <dbReference type="NCBI Taxonomy" id="3847"/>
    <lineage>
        <taxon>Eukaryota</taxon>
        <taxon>Viridiplantae</taxon>
        <taxon>Streptophyta</taxon>
        <taxon>Embryophyta</taxon>
        <taxon>Tracheophyta</taxon>
        <taxon>Spermatophyta</taxon>
        <taxon>Magnoliopsida</taxon>
        <taxon>eudicotyledons</taxon>
        <taxon>Gunneridae</taxon>
        <taxon>Pentapetalae</taxon>
        <taxon>rosids</taxon>
        <taxon>fabids</taxon>
        <taxon>Fabales</taxon>
        <taxon>Fabaceae</taxon>
        <taxon>Papilionoideae</taxon>
        <taxon>50 kb inversion clade</taxon>
        <taxon>NPAAA clade</taxon>
        <taxon>indigoferoid/millettioid clade</taxon>
        <taxon>Phaseoleae</taxon>
        <taxon>Glycine</taxon>
        <taxon>Glycine subgen. Soja</taxon>
    </lineage>
</organism>
<keyword evidence="2" id="KW-1133">Transmembrane helix</keyword>
<dbReference type="PANTHER" id="PTHR45651:SF29">
    <property type="entry name" value="CYCLIC NUCLEOTIDE-GATED ION CHANNEL-LIKE PROTEIN"/>
    <property type="match status" value="1"/>
</dbReference>
<dbReference type="InParanoid" id="A0A0R0GLN2"/>
<keyword evidence="1" id="KW-0813">Transport</keyword>
<dbReference type="Proteomes" id="UP000008827">
    <property type="component" value="Chromosome 14"/>
</dbReference>
<reference evidence="3" key="3">
    <citation type="submission" date="2018-07" db="EMBL/GenBank/DDBJ databases">
        <title>WGS assembly of Glycine max.</title>
        <authorList>
            <person name="Schmutz J."/>
            <person name="Cannon S."/>
            <person name="Schlueter J."/>
            <person name="Ma J."/>
            <person name="Mitros T."/>
            <person name="Nelson W."/>
            <person name="Hyten D."/>
            <person name="Song Q."/>
            <person name="Thelen J."/>
            <person name="Cheng J."/>
            <person name="Xu D."/>
            <person name="Hellsten U."/>
            <person name="May G."/>
            <person name="Yu Y."/>
            <person name="Sakurai T."/>
            <person name="Umezawa T."/>
            <person name="Bhattacharyya M."/>
            <person name="Sandhu D."/>
            <person name="Valliyodan B."/>
            <person name="Lindquist E."/>
            <person name="Peto M."/>
            <person name="Grant D."/>
            <person name="Shu S."/>
            <person name="Goodstein D."/>
            <person name="Barry K."/>
            <person name="Futrell-Griggs M."/>
            <person name="Abernathy B."/>
            <person name="Du J."/>
            <person name="Tian Z."/>
            <person name="Zhu L."/>
            <person name="Gill N."/>
            <person name="Joshi T."/>
            <person name="Libault M."/>
            <person name="Sethuraman A."/>
            <person name="Zhang X."/>
            <person name="Shinozaki K."/>
            <person name="Nguyen H."/>
            <person name="Wing R."/>
            <person name="Cregan P."/>
            <person name="Specht J."/>
            <person name="Grimwood J."/>
            <person name="Rokhsar D."/>
            <person name="Stacey G."/>
            <person name="Shoemaker R."/>
            <person name="Jackson S."/>
        </authorList>
    </citation>
    <scope>NUCLEOTIDE SEQUENCE</scope>
    <source>
        <tissue evidence="3">Callus</tissue>
    </source>
</reference>
<dbReference type="GO" id="GO:0034220">
    <property type="term" value="P:monoatomic ion transmembrane transport"/>
    <property type="evidence" value="ECO:0007669"/>
    <property type="project" value="UniProtKB-KW"/>
</dbReference>
<keyword evidence="1" id="KW-0407">Ion channel</keyword>
<dbReference type="SUPFAM" id="SSF81324">
    <property type="entry name" value="Voltage-gated potassium channels"/>
    <property type="match status" value="1"/>
</dbReference>
<feature type="transmembrane region" description="Helical" evidence="2">
    <location>
        <begin position="21"/>
        <end position="41"/>
    </location>
</feature>
<evidence type="ECO:0000313" key="5">
    <source>
        <dbReference type="Proteomes" id="UP000008827"/>
    </source>
</evidence>
<sequence length="90" mass="10793">MIIRRMKPLKTTTRINSSVGEIIFAIFISVFGLVLFASLIANMQKYLQSTSVRVEEMRVKRRDAEQWMSHHMLPDLLKERIRRYEQYLYV</sequence>
<keyword evidence="5" id="KW-1185">Reference proteome</keyword>
<keyword evidence="1" id="KW-0406">Ion transport</keyword>
<dbReference type="AlphaFoldDB" id="A0A0R0GLN2"/>
<evidence type="ECO:0000313" key="4">
    <source>
        <dbReference type="EnsemblPlants" id="KRH15627"/>
    </source>
</evidence>
<dbReference type="GO" id="GO:0016020">
    <property type="term" value="C:membrane"/>
    <property type="evidence" value="ECO:0007669"/>
    <property type="project" value="UniProtKB-SubCell"/>
</dbReference>
<dbReference type="Gramene" id="KRH15627">
    <property type="protein sequence ID" value="KRH15627"/>
    <property type="gene ID" value="GLYMA_14G100500"/>
</dbReference>
<accession>A0A0R0GLN2</accession>
<keyword evidence="2" id="KW-0812">Transmembrane</keyword>
<evidence type="ECO:0000313" key="3">
    <source>
        <dbReference type="EMBL" id="KRH15627.1"/>
    </source>
</evidence>
<protein>
    <submittedName>
        <fullName evidence="3 4">Uncharacterized protein</fullName>
    </submittedName>
</protein>
<dbReference type="Gene3D" id="1.10.287.630">
    <property type="entry name" value="Helix hairpin bin"/>
    <property type="match status" value="1"/>
</dbReference>
<dbReference type="PANTHER" id="PTHR45651">
    <property type="entry name" value="CYCLIC NUCLEOTIDE-GATED ION CHANNEL 15-RELATED-RELATED"/>
    <property type="match status" value="1"/>
</dbReference>
<gene>
    <name evidence="3" type="ORF">GLYMA_14G100500</name>
</gene>
<evidence type="ECO:0000256" key="1">
    <source>
        <dbReference type="ARBA" id="ARBA00023303"/>
    </source>
</evidence>
<dbReference type="EMBL" id="CM000847">
    <property type="protein sequence ID" value="KRH15627.1"/>
    <property type="molecule type" value="Genomic_DNA"/>
</dbReference>
<proteinExistence type="predicted"/>
<keyword evidence="2" id="KW-0472">Membrane</keyword>
<dbReference type="SMR" id="A0A0R0GLN2"/>
<dbReference type="EnsemblPlants" id="KRH15627">
    <property type="protein sequence ID" value="KRH15627"/>
    <property type="gene ID" value="GLYMA_14G100500"/>
</dbReference>
<dbReference type="PaxDb" id="3847-GLYMA14G11505.1"/>
<evidence type="ECO:0000256" key="2">
    <source>
        <dbReference type="SAM" id="Phobius"/>
    </source>
</evidence>